<dbReference type="GO" id="GO:0050661">
    <property type="term" value="F:NADP binding"/>
    <property type="evidence" value="ECO:0007669"/>
    <property type="project" value="InterPro"/>
</dbReference>
<dbReference type="GO" id="GO:0016491">
    <property type="term" value="F:oxidoreductase activity"/>
    <property type="evidence" value="ECO:0007669"/>
    <property type="project" value="UniProtKB-KW"/>
</dbReference>
<feature type="domain" description="Phosphogluconate dehydrogenase NAD-binding putative C-terminal" evidence="4">
    <location>
        <begin position="194"/>
        <end position="264"/>
    </location>
</feature>
<dbReference type="AlphaFoldDB" id="N1MP96"/>
<evidence type="ECO:0000313" key="6">
    <source>
        <dbReference type="Proteomes" id="UP000013201"/>
    </source>
</evidence>
<dbReference type="Proteomes" id="UP000013201">
    <property type="component" value="Unassembled WGS sequence"/>
</dbReference>
<reference evidence="5 6" key="1">
    <citation type="submission" date="2013-03" db="EMBL/GenBank/DDBJ databases">
        <authorList>
            <person name="Le V."/>
        </authorList>
    </citation>
    <scope>NUCLEOTIDE SEQUENCE [LARGE SCALE GENOMIC DNA]</scope>
    <source>
        <strain evidence="5 6">BiD32</strain>
    </source>
</reference>
<dbReference type="OrthoDB" id="4333at2"/>
<dbReference type="InterPro" id="IPR006115">
    <property type="entry name" value="6PGDH_NADP-bd"/>
</dbReference>
<evidence type="ECO:0000256" key="2">
    <source>
        <dbReference type="PIRSR" id="PIRSR000103-1"/>
    </source>
</evidence>
<dbReference type="Pfam" id="PF03446">
    <property type="entry name" value="NAD_binding_2"/>
    <property type="match status" value="1"/>
</dbReference>
<dbReference type="Gene3D" id="3.40.50.720">
    <property type="entry name" value="NAD(P)-binding Rossmann-like Domain"/>
    <property type="match status" value="1"/>
</dbReference>
<keyword evidence="1" id="KW-0560">Oxidoreductase</keyword>
<dbReference type="RefSeq" id="WP_006959337.1">
    <property type="nucleotide sequence ID" value="NZ_CAVK010000143.1"/>
</dbReference>
<feature type="domain" description="6-phosphogluconate dehydrogenase NADP-binding" evidence="3">
    <location>
        <begin position="5"/>
        <end position="149"/>
    </location>
</feature>
<name>N1MP96_9SPHN</name>
<feature type="active site" evidence="2">
    <location>
        <position position="173"/>
    </location>
</feature>
<dbReference type="InterPro" id="IPR015814">
    <property type="entry name" value="Pgluconate_DH_NAD-bd_C"/>
</dbReference>
<gene>
    <name evidence="5" type="ORF">EBBID32_29180</name>
</gene>
<proteinExistence type="predicted"/>
<accession>N1MP96</accession>
<dbReference type="InterPro" id="IPR008927">
    <property type="entry name" value="6-PGluconate_DH-like_C_sf"/>
</dbReference>
<keyword evidence="6" id="KW-1185">Reference proteome</keyword>
<evidence type="ECO:0000259" key="3">
    <source>
        <dbReference type="Pfam" id="PF03446"/>
    </source>
</evidence>
<dbReference type="Gene3D" id="1.10.1040.10">
    <property type="entry name" value="N-(1-d-carboxylethyl)-l-norvaline Dehydrogenase, domain 2"/>
    <property type="match status" value="1"/>
</dbReference>
<evidence type="ECO:0000259" key="4">
    <source>
        <dbReference type="Pfam" id="PF09130"/>
    </source>
</evidence>
<dbReference type="InterPro" id="IPR036291">
    <property type="entry name" value="NAD(P)-bd_dom_sf"/>
</dbReference>
<dbReference type="InterPro" id="IPR013328">
    <property type="entry name" value="6PGD_dom2"/>
</dbReference>
<dbReference type="PIRSF" id="PIRSF000103">
    <property type="entry name" value="HIBADH"/>
    <property type="match status" value="1"/>
</dbReference>
<reference evidence="6" key="2">
    <citation type="submission" date="2013-04" db="EMBL/GenBank/DDBJ databases">
        <title>Bisphenol A degrading Sphingobium sp. strain BiD32.</title>
        <authorList>
            <person name="Nielsen J.L."/>
            <person name="Zhou N.A."/>
            <person name="Kjeldal H."/>
        </authorList>
    </citation>
    <scope>NUCLEOTIDE SEQUENCE [LARGE SCALE GENOMIC DNA]</scope>
    <source>
        <strain evidence="6">BiD32</strain>
    </source>
</reference>
<dbReference type="SUPFAM" id="SSF48179">
    <property type="entry name" value="6-phosphogluconate dehydrogenase C-terminal domain-like"/>
    <property type="match status" value="1"/>
</dbReference>
<dbReference type="EMBL" id="CAVK010000143">
    <property type="protein sequence ID" value="CCW18564.1"/>
    <property type="molecule type" value="Genomic_DNA"/>
</dbReference>
<organism evidence="5 6">
    <name type="scientific">Sphingobium indicum BiD32</name>
    <dbReference type="NCBI Taxonomy" id="1301087"/>
    <lineage>
        <taxon>Bacteria</taxon>
        <taxon>Pseudomonadati</taxon>
        <taxon>Pseudomonadota</taxon>
        <taxon>Alphaproteobacteria</taxon>
        <taxon>Sphingomonadales</taxon>
        <taxon>Sphingomonadaceae</taxon>
        <taxon>Sphingobium</taxon>
    </lineage>
</organism>
<sequence length="315" mass="32727">MEQEVGLIGFGEAGSTFARAGDWAAAAHVYDAKTECATTRESMLAAYAQAGVLPALFMEDALDGVDLILSLVTADQALAVAEGAADLIAPGAIYCDMNSVAPQTKQAAARAIEAAGAHYVDIAVMAPVDPARLNVPLLLSGEKAQIAEARLRALGFAKTRIVGADVGRASSIKMIRSVMVKGIEALTAECVLAADAANVLDEVLASLDASEKAKPWDVRADYNLDRMLVHGLRRAAEMEEVVKTLEGLGTGAIMTRGTVERQRAIGALGVMAVPEGLGAKIGVVSSHVIPAEAGIHLATSRQEELLGDGFPPSQE</sequence>
<dbReference type="InterPro" id="IPR015815">
    <property type="entry name" value="HIBADH-related"/>
</dbReference>
<dbReference type="SUPFAM" id="SSF51735">
    <property type="entry name" value="NAD(P)-binding Rossmann-fold domains"/>
    <property type="match status" value="1"/>
</dbReference>
<evidence type="ECO:0000313" key="5">
    <source>
        <dbReference type="EMBL" id="CCW18564.1"/>
    </source>
</evidence>
<protein>
    <submittedName>
        <fullName evidence="5">3-hydroxyisobutyrate dehydrogenase and related beta-hydroxyacid dehydrogenases</fullName>
    </submittedName>
</protein>
<dbReference type="Pfam" id="PF09130">
    <property type="entry name" value="DUF1932"/>
    <property type="match status" value="1"/>
</dbReference>
<evidence type="ECO:0000256" key="1">
    <source>
        <dbReference type="ARBA" id="ARBA00023002"/>
    </source>
</evidence>
<comment type="caution">
    <text evidence="5">The sequence shown here is derived from an EMBL/GenBank/DDBJ whole genome shotgun (WGS) entry which is preliminary data.</text>
</comment>